<dbReference type="AlphaFoldDB" id="A0A939MD69"/>
<dbReference type="EMBL" id="CP086136">
    <property type="protein sequence ID" value="UEM16772.1"/>
    <property type="molecule type" value="Genomic_DNA"/>
</dbReference>
<reference evidence="2" key="1">
    <citation type="submission" date="2021-03" db="EMBL/GenBank/DDBJ databases">
        <title>Whole Genome Sequence of Bradyrhizobium sp. Strain 144S4.</title>
        <authorList>
            <person name="Bromfield E.S.P."/>
            <person name="Cloutier S."/>
        </authorList>
    </citation>
    <scope>NUCLEOTIDE SEQUENCE [LARGE SCALE GENOMIC DNA]</scope>
    <source>
        <strain evidence="2">144S4</strain>
    </source>
</reference>
<dbReference type="KEGG" id="bban:J4G43_022690"/>
<evidence type="ECO:0000313" key="4">
    <source>
        <dbReference type="Proteomes" id="UP000664702"/>
    </source>
</evidence>
<protein>
    <submittedName>
        <fullName evidence="2">Uncharacterized protein</fullName>
    </submittedName>
</protein>
<dbReference type="EMBL" id="JAGEMI010000001">
    <property type="protein sequence ID" value="MBO1864002.1"/>
    <property type="molecule type" value="Genomic_DNA"/>
</dbReference>
<accession>A0A939MD69</accession>
<gene>
    <name evidence="3" type="ORF">J4G43_022690</name>
    <name evidence="2" type="ORF">J4G43_24715</name>
</gene>
<feature type="transmembrane region" description="Helical" evidence="1">
    <location>
        <begin position="82"/>
        <end position="108"/>
    </location>
</feature>
<feature type="transmembrane region" description="Helical" evidence="1">
    <location>
        <begin position="120"/>
        <end position="139"/>
    </location>
</feature>
<organism evidence="2">
    <name type="scientific">Bradyrhizobium barranii subsp. barranii</name>
    <dbReference type="NCBI Taxonomy" id="2823807"/>
    <lineage>
        <taxon>Bacteria</taxon>
        <taxon>Pseudomonadati</taxon>
        <taxon>Pseudomonadota</taxon>
        <taxon>Alphaproteobacteria</taxon>
        <taxon>Hyphomicrobiales</taxon>
        <taxon>Nitrobacteraceae</taxon>
        <taxon>Bradyrhizobium</taxon>
        <taxon>Bradyrhizobium barranii</taxon>
    </lineage>
</organism>
<dbReference type="RefSeq" id="WP_208086358.1">
    <property type="nucleotide sequence ID" value="NZ_CP086136.1"/>
</dbReference>
<reference evidence="3 4" key="2">
    <citation type="journal article" date="2022" name="Int. J. Syst. Evol. Microbiol.">
        <title>Strains of Bradyrhizobium barranii sp. nov. associated with legumes native to Canada are symbionts of soybeans and belong to different subspecies (subsp. barranii subsp. nov. and subsp. apii subsp. nov.) and symbiovars (sv. glycinearum and sv. septentrionale).</title>
        <authorList>
            <person name="Bromfield E.S.P."/>
            <person name="Cloutier S."/>
            <person name="Wasai-Hara S."/>
            <person name="Minamisawa K."/>
        </authorList>
    </citation>
    <scope>NUCLEOTIDE SEQUENCE [LARGE SCALE GENOMIC DNA]</scope>
    <source>
        <strain evidence="3 4">144S4</strain>
    </source>
</reference>
<sequence length="154" mass="16826">MFSAIISSLGGVFINKFIDGALAAFTAYQNKQISVEQLKDQLYGLMVNAARDVEVSHADALAKTYASFMDAMKTNKLLQIMWAFTVGTQLFVLVWSQFFVPLLFAYAILPSWKAGTTGEWAYLLLGACLGLGPLVLRNGPGAMSTDKFKALITK</sequence>
<evidence type="ECO:0000256" key="1">
    <source>
        <dbReference type="SAM" id="Phobius"/>
    </source>
</evidence>
<evidence type="ECO:0000313" key="2">
    <source>
        <dbReference type="EMBL" id="MBO1864002.1"/>
    </source>
</evidence>
<evidence type="ECO:0000313" key="3">
    <source>
        <dbReference type="EMBL" id="UEM16772.1"/>
    </source>
</evidence>
<keyword evidence="1" id="KW-1133">Transmembrane helix</keyword>
<dbReference type="Proteomes" id="UP000664702">
    <property type="component" value="Chromosome"/>
</dbReference>
<keyword evidence="1" id="KW-0812">Transmembrane</keyword>
<name>A0A939MD69_9BRAD</name>
<keyword evidence="1" id="KW-0472">Membrane</keyword>
<proteinExistence type="predicted"/>